<organism evidence="1 2">
    <name type="scientific">Nannocystis exedens</name>
    <dbReference type="NCBI Taxonomy" id="54"/>
    <lineage>
        <taxon>Bacteria</taxon>
        <taxon>Pseudomonadati</taxon>
        <taxon>Myxococcota</taxon>
        <taxon>Polyangia</taxon>
        <taxon>Nannocystales</taxon>
        <taxon>Nannocystaceae</taxon>
        <taxon>Nannocystis</taxon>
    </lineage>
</organism>
<dbReference type="Pfam" id="PF05708">
    <property type="entry name" value="Peptidase_C92"/>
    <property type="match status" value="1"/>
</dbReference>
<dbReference type="STRING" id="54.SAMN02745121_04596"/>
<evidence type="ECO:0000313" key="1">
    <source>
        <dbReference type="EMBL" id="SFE53694.1"/>
    </source>
</evidence>
<dbReference type="AlphaFoldDB" id="A0A1I2BBZ4"/>
<dbReference type="Gene3D" id="3.90.1720.10">
    <property type="entry name" value="endopeptidase domain like (from Nostoc punctiforme)"/>
    <property type="match status" value="1"/>
</dbReference>
<sequence>MCVWLALLTGLLTVPELDTAALRDGDILLHTSRSAQAVAVAGATASPYTHVGIVERTGDEAFVIEAVARTRRTPLPRWLARGVGGKATALRHPGLDAAARAAVVAAAAGYLGRPYDLSFTPGDDALYCSELVALAYAAVDVAVGTWRPLGELALADAAAQRLLRRRWRAHPACRGAPSLAACRPALAAIPVLTPASLAADPRLRIVGTSYLPRPR</sequence>
<reference evidence="2" key="1">
    <citation type="submission" date="2016-10" db="EMBL/GenBank/DDBJ databases">
        <authorList>
            <person name="Varghese N."/>
            <person name="Submissions S."/>
        </authorList>
    </citation>
    <scope>NUCLEOTIDE SEQUENCE [LARGE SCALE GENOMIC DNA]</scope>
    <source>
        <strain evidence="2">ATCC 25963</strain>
    </source>
</reference>
<proteinExistence type="predicted"/>
<dbReference type="InterPro" id="IPR038765">
    <property type="entry name" value="Papain-like_cys_pep_sf"/>
</dbReference>
<evidence type="ECO:0000313" key="2">
    <source>
        <dbReference type="Proteomes" id="UP000199400"/>
    </source>
</evidence>
<dbReference type="OrthoDB" id="195541at2"/>
<name>A0A1I2BBZ4_9BACT</name>
<protein>
    <submittedName>
        <fullName evidence="1">Permuted papain-like amidase enzyme, YaeF/YiiX, C92 family</fullName>
    </submittedName>
</protein>
<dbReference type="Proteomes" id="UP000199400">
    <property type="component" value="Unassembled WGS sequence"/>
</dbReference>
<dbReference type="SUPFAM" id="SSF54001">
    <property type="entry name" value="Cysteine proteinases"/>
    <property type="match status" value="1"/>
</dbReference>
<dbReference type="EMBL" id="FOMX01000015">
    <property type="protein sequence ID" value="SFE53694.1"/>
    <property type="molecule type" value="Genomic_DNA"/>
</dbReference>
<dbReference type="InterPro" id="IPR024453">
    <property type="entry name" value="Peptidase_C92"/>
</dbReference>
<gene>
    <name evidence="1" type="ORF">SAMN02745121_04596</name>
</gene>
<keyword evidence="2" id="KW-1185">Reference proteome</keyword>
<accession>A0A1I2BBZ4</accession>